<feature type="compositionally biased region" description="Pro residues" evidence="1">
    <location>
        <begin position="660"/>
        <end position="670"/>
    </location>
</feature>
<dbReference type="AlphaFoldDB" id="A0A0L6VP43"/>
<dbReference type="PANTHER" id="PTHR37994:SF3">
    <property type="entry name" value="ER TRANSPORTER 6TM N-TERMINAL DOMAIN-CONTAINING PROTEIN"/>
    <property type="match status" value="1"/>
</dbReference>
<reference evidence="4 5" key="1">
    <citation type="submission" date="2015-08" db="EMBL/GenBank/DDBJ databases">
        <title>Next Generation Sequencing and Analysis of the Genome of Puccinia sorghi L Schw, the Causal Agent of Maize Common Rust.</title>
        <authorList>
            <person name="Rochi L."/>
            <person name="Burguener G."/>
            <person name="Darino M."/>
            <person name="Turjanski A."/>
            <person name="Kreff E."/>
            <person name="Dieguez M.J."/>
            <person name="Sacco F."/>
        </authorList>
    </citation>
    <scope>NUCLEOTIDE SEQUENCE [LARGE SCALE GENOMIC DNA]</scope>
    <source>
        <strain evidence="4 5">RO10H11247</strain>
    </source>
</reference>
<feature type="transmembrane region" description="Helical" evidence="2">
    <location>
        <begin position="119"/>
        <end position="137"/>
    </location>
</feature>
<comment type="caution">
    <text evidence="4">The sequence shown here is derived from an EMBL/GenBank/DDBJ whole genome shotgun (WGS) entry which is preliminary data.</text>
</comment>
<feature type="region of interest" description="Disordered" evidence="1">
    <location>
        <begin position="656"/>
        <end position="676"/>
    </location>
</feature>
<keyword evidence="5" id="KW-1185">Reference proteome</keyword>
<feature type="transmembrane region" description="Helical" evidence="2">
    <location>
        <begin position="89"/>
        <end position="107"/>
    </location>
</feature>
<dbReference type="Pfam" id="PF10337">
    <property type="entry name" value="ArAE_2_N"/>
    <property type="match status" value="1"/>
</dbReference>
<dbReference type="InterPro" id="IPR018823">
    <property type="entry name" value="ArAE_2_N"/>
</dbReference>
<feature type="region of interest" description="Disordered" evidence="1">
    <location>
        <begin position="1"/>
        <end position="26"/>
    </location>
</feature>
<feature type="compositionally biased region" description="Polar residues" evidence="1">
    <location>
        <begin position="404"/>
        <end position="415"/>
    </location>
</feature>
<evidence type="ECO:0000313" key="5">
    <source>
        <dbReference type="Proteomes" id="UP000037035"/>
    </source>
</evidence>
<protein>
    <recommendedName>
        <fullName evidence="3">Putative ER transporter 6TM N-terminal domain-containing protein</fullName>
    </recommendedName>
</protein>
<dbReference type="EMBL" id="LAVV01003743">
    <property type="protein sequence ID" value="KNZ61920.1"/>
    <property type="molecule type" value="Genomic_DNA"/>
</dbReference>
<organism evidence="4 5">
    <name type="scientific">Puccinia sorghi</name>
    <dbReference type="NCBI Taxonomy" id="27349"/>
    <lineage>
        <taxon>Eukaryota</taxon>
        <taxon>Fungi</taxon>
        <taxon>Dikarya</taxon>
        <taxon>Basidiomycota</taxon>
        <taxon>Pucciniomycotina</taxon>
        <taxon>Pucciniomycetes</taxon>
        <taxon>Pucciniales</taxon>
        <taxon>Pucciniaceae</taxon>
        <taxon>Puccinia</taxon>
    </lineage>
</organism>
<dbReference type="PANTHER" id="PTHR37994">
    <property type="entry name" value="ARAE_2_N DOMAIN-CONTAINING PROTEIN-RELATED"/>
    <property type="match status" value="1"/>
</dbReference>
<feature type="transmembrane region" description="Helical" evidence="2">
    <location>
        <begin position="800"/>
        <end position="818"/>
    </location>
</feature>
<feature type="transmembrane region" description="Helical" evidence="2">
    <location>
        <begin position="143"/>
        <end position="160"/>
    </location>
</feature>
<evidence type="ECO:0000259" key="3">
    <source>
        <dbReference type="Pfam" id="PF10337"/>
    </source>
</evidence>
<feature type="transmembrane region" description="Helical" evidence="2">
    <location>
        <begin position="167"/>
        <end position="184"/>
    </location>
</feature>
<name>A0A0L6VP43_9BASI</name>
<dbReference type="VEuPathDB" id="FungiDB:VP01_1336g2"/>
<proteinExistence type="predicted"/>
<feature type="transmembrane region" description="Helical" evidence="2">
    <location>
        <begin position="823"/>
        <end position="842"/>
    </location>
</feature>
<gene>
    <name evidence="4" type="ORF">VP01_1336g2</name>
</gene>
<accession>A0A0L6VP43</accession>
<feature type="region of interest" description="Disordered" evidence="1">
    <location>
        <begin position="442"/>
        <end position="461"/>
    </location>
</feature>
<feature type="transmembrane region" description="Helical" evidence="2">
    <location>
        <begin position="765"/>
        <end position="788"/>
    </location>
</feature>
<feature type="transmembrane region" description="Helical" evidence="2">
    <location>
        <begin position="204"/>
        <end position="221"/>
    </location>
</feature>
<evidence type="ECO:0000256" key="2">
    <source>
        <dbReference type="SAM" id="Phobius"/>
    </source>
</evidence>
<dbReference type="OrthoDB" id="2498025at2759"/>
<keyword evidence="2" id="KW-0472">Membrane</keyword>
<sequence>MGQPHGSPRIAHRHAPQLMDQNGSGPPTLTMNQEAWKKTFLLRITATMPSINSLRLAIYHSPKTIPVLKGSLSYLLFYILFFLKPFQDLFPVPVTGSSAVLLTIVGSPGSSVDACLQSVSLGVLGAGIGGLNFIILSKLAPHPVAQAFVFFPILYLFAIIKTKNPKYLVFSLLCISMSWNGVYNSTSSPNRHYSPQLLQSYLQAYAWAAAIVVFVNVLVLPHSSEAELRTTLVHSIDHIRILSFLTKKTYWCTITDEEIKVRDNLVHSIRADFNILQAKLSSTFLGITYSKWSGNDYKKMIQLTKSMQQSLISIHSNLSNMKQSEAKIFIDQVMATGSINSGLLRKYVYVALTEVQKELAVGSQSTPFVLKEAELLKEICAERLSKPGLQSSRVQPCLPRAHSGTLSSNNRGSQAASQLKNVQNHIALQISELESESIHPAINQPHTDIDTSPQHSDSPRSPEFTLLAYQITPASLRNMAQSAQIDFSIRQHWNNLQMLQYELIGQIYQSGTVYHPDEPLLIDSITTAIRREFLADEHRNNNAKHHSDIITTAFQKRQSLLQPIVSRSNSLWLDHKPQSPTSHRSEKYMDSQQMKYDNDELHRSLLRTFSHSFIMGKFIENLIELRVFVIGTHGDGCPRRKKLHITFWPTLKARISRPTQAPPHDTPSPTDPTSEKEMTMPEALEMLKGRQYVPQKISLIQRAFLLERFLRSPDSICAFKVACAVTTLAVLFWCDSTREFAQKYNLNTGIIPLVVGITPTLGQSWLSFILQISGQGMGLLYGMIALQIFDNVGGYKYNPYGIIGAMVLLAIPMNFIIYTKPKLFVMSLLAMNSAATLVYPIYLTQDRPSDSPAYRMGKSLTSLAVAIGLVSFFQLFVLRNPARRTVRKAMAKVMKANTAYTVILQAYVSSIIPIDPSHRPSPKAIDRVSKDLIKREVQIQDDITALMPLMKLGPHIFASVEPSFGKPFQAAEYLQIARANQLILDRNRDARIAIGTTPLPRKIMSEFVEKLAPYRRPTLFRIKTSLYLCTSTLQSKVHKYSTPLILDFPLPETFAVQNQEFGHEILHDALVLACRLAASTEGLQLVKSQELPRYWLYLSSINSGFAQLELIQESAKKLFGKLEDETFNYCQST</sequence>
<evidence type="ECO:0000256" key="1">
    <source>
        <dbReference type="SAM" id="MobiDB-lite"/>
    </source>
</evidence>
<dbReference type="Proteomes" id="UP000037035">
    <property type="component" value="Unassembled WGS sequence"/>
</dbReference>
<feature type="transmembrane region" description="Helical" evidence="2">
    <location>
        <begin position="862"/>
        <end position="878"/>
    </location>
</feature>
<evidence type="ECO:0000313" key="4">
    <source>
        <dbReference type="EMBL" id="KNZ61920.1"/>
    </source>
</evidence>
<feature type="compositionally biased region" description="Polar residues" evidence="1">
    <location>
        <begin position="444"/>
        <end position="456"/>
    </location>
</feature>
<keyword evidence="2" id="KW-1133">Transmembrane helix</keyword>
<dbReference type="STRING" id="27349.A0A0L6VP43"/>
<feature type="region of interest" description="Disordered" evidence="1">
    <location>
        <begin position="391"/>
        <end position="415"/>
    </location>
</feature>
<feature type="domain" description="Putative ER transporter 6TM N-terminal" evidence="3">
    <location>
        <begin position="149"/>
        <end position="323"/>
    </location>
</feature>
<keyword evidence="2" id="KW-0812">Transmembrane</keyword>